<keyword evidence="4" id="KW-0479">Metal-binding</keyword>
<reference evidence="9 10" key="1">
    <citation type="submission" date="2016-10" db="EMBL/GenBank/DDBJ databases">
        <authorList>
            <person name="de Groot N.N."/>
        </authorList>
    </citation>
    <scope>NUCLEOTIDE SEQUENCE [LARGE SCALE GENOMIC DNA]</scope>
    <source>
        <strain evidence="10">L7-484,KACC 16230,DSM 25025</strain>
    </source>
</reference>
<dbReference type="RefSeq" id="WP_090667872.1">
    <property type="nucleotide sequence ID" value="NZ_FNIT01000001.1"/>
</dbReference>
<dbReference type="InterPro" id="IPR029060">
    <property type="entry name" value="PIN-like_dom_sf"/>
</dbReference>
<keyword evidence="2" id="KW-1277">Toxin-antitoxin system</keyword>
<keyword evidence="10" id="KW-1185">Reference proteome</keyword>
<dbReference type="STRING" id="1166073.SAMN05192530_101317"/>
<evidence type="ECO:0000256" key="6">
    <source>
        <dbReference type="ARBA" id="ARBA00022842"/>
    </source>
</evidence>
<dbReference type="PANTHER" id="PTHR33653">
    <property type="entry name" value="RIBONUCLEASE VAPC2"/>
    <property type="match status" value="1"/>
</dbReference>
<evidence type="ECO:0000313" key="9">
    <source>
        <dbReference type="EMBL" id="SDN57549.1"/>
    </source>
</evidence>
<dbReference type="InterPro" id="IPR050556">
    <property type="entry name" value="Type_II_TA_system_RNase"/>
</dbReference>
<dbReference type="OrthoDB" id="9800524at2"/>
<dbReference type="Gene3D" id="3.40.50.1010">
    <property type="entry name" value="5'-nuclease"/>
    <property type="match status" value="1"/>
</dbReference>
<evidence type="ECO:0000256" key="5">
    <source>
        <dbReference type="ARBA" id="ARBA00022801"/>
    </source>
</evidence>
<evidence type="ECO:0000259" key="8">
    <source>
        <dbReference type="Pfam" id="PF01850"/>
    </source>
</evidence>
<protein>
    <recommendedName>
        <fullName evidence="8">PIN domain-containing protein</fullName>
    </recommendedName>
</protein>
<dbReference type="PANTHER" id="PTHR33653:SF1">
    <property type="entry name" value="RIBONUCLEASE VAPC2"/>
    <property type="match status" value="1"/>
</dbReference>
<dbReference type="GO" id="GO:0046872">
    <property type="term" value="F:metal ion binding"/>
    <property type="evidence" value="ECO:0007669"/>
    <property type="project" value="UniProtKB-KW"/>
</dbReference>
<keyword evidence="3" id="KW-0540">Nuclease</keyword>
<gene>
    <name evidence="9" type="ORF">SAMN05192530_101317</name>
</gene>
<evidence type="ECO:0000313" key="10">
    <source>
        <dbReference type="Proteomes" id="UP000198793"/>
    </source>
</evidence>
<dbReference type="Proteomes" id="UP000198793">
    <property type="component" value="Unassembled WGS sequence"/>
</dbReference>
<organism evidence="9 10">
    <name type="scientific">Aureimonas jatrophae</name>
    <dbReference type="NCBI Taxonomy" id="1166073"/>
    <lineage>
        <taxon>Bacteria</taxon>
        <taxon>Pseudomonadati</taxon>
        <taxon>Pseudomonadota</taxon>
        <taxon>Alphaproteobacteria</taxon>
        <taxon>Hyphomicrobiales</taxon>
        <taxon>Aurantimonadaceae</taxon>
        <taxon>Aureimonas</taxon>
    </lineage>
</organism>
<dbReference type="EMBL" id="FNIT01000001">
    <property type="protein sequence ID" value="SDN57549.1"/>
    <property type="molecule type" value="Genomic_DNA"/>
</dbReference>
<evidence type="ECO:0000256" key="3">
    <source>
        <dbReference type="ARBA" id="ARBA00022722"/>
    </source>
</evidence>
<evidence type="ECO:0000256" key="7">
    <source>
        <dbReference type="ARBA" id="ARBA00038093"/>
    </source>
</evidence>
<sequence>MTSILVDANVLIDIVQPVPDRFSVWGAARLNELAPHAPFVVNVEVAAELSFQFDAAMKLEQALPTQLWLREPVPFEAAFLAGQAHRRYRERGGRRERTLPDFLIGAHAQVAGHRLLTRDGARYRTYFPDLDIICPETHP</sequence>
<dbReference type="AlphaFoldDB" id="A0A1H0CI51"/>
<dbReference type="InterPro" id="IPR002716">
    <property type="entry name" value="PIN_dom"/>
</dbReference>
<keyword evidence="5" id="KW-0378">Hydrolase</keyword>
<comment type="similarity">
    <text evidence="7">Belongs to the PINc/VapC protein family.</text>
</comment>
<evidence type="ECO:0000256" key="2">
    <source>
        <dbReference type="ARBA" id="ARBA00022649"/>
    </source>
</evidence>
<comment type="cofactor">
    <cofactor evidence="1">
        <name>Mg(2+)</name>
        <dbReference type="ChEBI" id="CHEBI:18420"/>
    </cofactor>
</comment>
<evidence type="ECO:0000256" key="4">
    <source>
        <dbReference type="ARBA" id="ARBA00022723"/>
    </source>
</evidence>
<feature type="domain" description="PIN" evidence="8">
    <location>
        <begin position="4"/>
        <end position="125"/>
    </location>
</feature>
<dbReference type="GO" id="GO:0004518">
    <property type="term" value="F:nuclease activity"/>
    <property type="evidence" value="ECO:0007669"/>
    <property type="project" value="UniProtKB-KW"/>
</dbReference>
<dbReference type="SUPFAM" id="SSF88723">
    <property type="entry name" value="PIN domain-like"/>
    <property type="match status" value="1"/>
</dbReference>
<dbReference type="GO" id="GO:0016787">
    <property type="term" value="F:hydrolase activity"/>
    <property type="evidence" value="ECO:0007669"/>
    <property type="project" value="UniProtKB-KW"/>
</dbReference>
<proteinExistence type="inferred from homology"/>
<name>A0A1H0CI51_9HYPH</name>
<dbReference type="CDD" id="cd09854">
    <property type="entry name" value="PIN_VapC-like"/>
    <property type="match status" value="1"/>
</dbReference>
<dbReference type="Pfam" id="PF01850">
    <property type="entry name" value="PIN"/>
    <property type="match status" value="1"/>
</dbReference>
<accession>A0A1H0CI51</accession>
<evidence type="ECO:0000256" key="1">
    <source>
        <dbReference type="ARBA" id="ARBA00001946"/>
    </source>
</evidence>
<keyword evidence="6" id="KW-0460">Magnesium</keyword>